<name>A0ABP8V868_9GAMM</name>
<dbReference type="SUPFAM" id="SSF143456">
    <property type="entry name" value="VC0467-like"/>
    <property type="match status" value="1"/>
</dbReference>
<comment type="similarity">
    <text evidence="1 2">Belongs to the UPF0301 (AlgH) family.</text>
</comment>
<dbReference type="Pfam" id="PF02622">
    <property type="entry name" value="DUF179"/>
    <property type="match status" value="1"/>
</dbReference>
<evidence type="ECO:0000313" key="3">
    <source>
        <dbReference type="EMBL" id="GAA4651997.1"/>
    </source>
</evidence>
<dbReference type="PANTHER" id="PTHR30327">
    <property type="entry name" value="UNCHARACTERIZED PROTEIN YQGE"/>
    <property type="match status" value="1"/>
</dbReference>
<accession>A0ABP8V868</accession>
<gene>
    <name evidence="3" type="ORF">GCM10023116_42810</name>
</gene>
<evidence type="ECO:0000313" key="4">
    <source>
        <dbReference type="Proteomes" id="UP001500604"/>
    </source>
</evidence>
<dbReference type="NCBIfam" id="NF001266">
    <property type="entry name" value="PRK00228.1-1"/>
    <property type="match status" value="1"/>
</dbReference>
<dbReference type="HAMAP" id="MF_00758">
    <property type="entry name" value="UPF0301"/>
    <property type="match status" value="1"/>
</dbReference>
<dbReference type="RefSeq" id="WP_345198484.1">
    <property type="nucleotide sequence ID" value="NZ_BAABFL010000467.1"/>
</dbReference>
<dbReference type="InterPro" id="IPR003774">
    <property type="entry name" value="AlgH-like"/>
</dbReference>
<sequence>MNQSTGNSLRHHFLISMPQLADPNFSGTLTYLCEHNEQGAMGLVINRPTSLCLGDVLMHIDITISPGSSHFHDTVFAGGPVDIEHGFILHSRDNRRWNATMPVTDTLSLATSRDILQAISEGDGPDMALIALGYAGWGAGQLEQEISQNTWLTCPADTDILFNTPIDQRLIKAAAKIGVNLDLLSHEAGHA</sequence>
<dbReference type="Gene3D" id="3.40.1740.10">
    <property type="entry name" value="VC0467-like"/>
    <property type="match status" value="1"/>
</dbReference>
<reference evidence="4" key="1">
    <citation type="journal article" date="2019" name="Int. J. Syst. Evol. Microbiol.">
        <title>The Global Catalogue of Microorganisms (GCM) 10K type strain sequencing project: providing services to taxonomists for standard genome sequencing and annotation.</title>
        <authorList>
            <consortium name="The Broad Institute Genomics Platform"/>
            <consortium name="The Broad Institute Genome Sequencing Center for Infectious Disease"/>
            <person name="Wu L."/>
            <person name="Ma J."/>
        </authorList>
    </citation>
    <scope>NUCLEOTIDE SEQUENCE [LARGE SCALE GENOMIC DNA]</scope>
    <source>
        <strain evidence="4">JCM 17805</strain>
    </source>
</reference>
<evidence type="ECO:0000256" key="1">
    <source>
        <dbReference type="ARBA" id="ARBA00009600"/>
    </source>
</evidence>
<organism evidence="3 4">
    <name type="scientific">Kistimonas scapharcae</name>
    <dbReference type="NCBI Taxonomy" id="1036133"/>
    <lineage>
        <taxon>Bacteria</taxon>
        <taxon>Pseudomonadati</taxon>
        <taxon>Pseudomonadota</taxon>
        <taxon>Gammaproteobacteria</taxon>
        <taxon>Oceanospirillales</taxon>
        <taxon>Endozoicomonadaceae</taxon>
        <taxon>Kistimonas</taxon>
    </lineage>
</organism>
<proteinExistence type="inferred from homology"/>
<evidence type="ECO:0000256" key="2">
    <source>
        <dbReference type="HAMAP-Rule" id="MF_00758"/>
    </source>
</evidence>
<keyword evidence="4" id="KW-1185">Reference proteome</keyword>
<dbReference type="PANTHER" id="PTHR30327:SF1">
    <property type="entry name" value="UPF0301 PROTEIN YQGE"/>
    <property type="match status" value="1"/>
</dbReference>
<comment type="caution">
    <text evidence="3">The sequence shown here is derived from an EMBL/GenBank/DDBJ whole genome shotgun (WGS) entry which is preliminary data.</text>
</comment>
<protein>
    <recommendedName>
        <fullName evidence="2">UPF0301 protein GCM10023116_42810</fullName>
    </recommendedName>
</protein>
<dbReference type="Proteomes" id="UP001500604">
    <property type="component" value="Unassembled WGS sequence"/>
</dbReference>
<dbReference type="EMBL" id="BAABFL010000467">
    <property type="protein sequence ID" value="GAA4651997.1"/>
    <property type="molecule type" value="Genomic_DNA"/>
</dbReference>